<dbReference type="InterPro" id="IPR045863">
    <property type="entry name" value="CorA_TM1_TM2"/>
</dbReference>
<keyword evidence="7" id="KW-1185">Reference proteome</keyword>
<accession>A0AAE0K1P6</accession>
<name>A0AAE0K1P6_9PEZI</name>
<protein>
    <recommendedName>
        <fullName evidence="8">Transporter</fullName>
    </recommendedName>
</protein>
<keyword evidence="2 5" id="KW-0812">Transmembrane</keyword>
<evidence type="ECO:0008006" key="8">
    <source>
        <dbReference type="Google" id="ProtNLM"/>
    </source>
</evidence>
<dbReference type="GO" id="GO:0046873">
    <property type="term" value="F:metal ion transmembrane transporter activity"/>
    <property type="evidence" value="ECO:0007669"/>
    <property type="project" value="InterPro"/>
</dbReference>
<evidence type="ECO:0000256" key="1">
    <source>
        <dbReference type="ARBA" id="ARBA00004141"/>
    </source>
</evidence>
<evidence type="ECO:0000313" key="7">
    <source>
        <dbReference type="Proteomes" id="UP001285441"/>
    </source>
</evidence>
<proteinExistence type="predicted"/>
<sequence>MSRALNAIELALHDDTILQQSVDQWRERASSSPVVSLLHRDHELGRLFKIMERDLDPTRRRIDGAFQALMSSMRIVESERAIRRAETVSRLTHLAFFFIPLTLVASVFGMNVNEIADHLTGGFGLSLLSHAHY</sequence>
<comment type="subcellular location">
    <subcellularLocation>
        <location evidence="1">Membrane</location>
        <topology evidence="1">Multi-pass membrane protein</topology>
    </subcellularLocation>
</comment>
<dbReference type="SUPFAM" id="SSF144083">
    <property type="entry name" value="Magnesium transport protein CorA, transmembrane region"/>
    <property type="match status" value="1"/>
</dbReference>
<comment type="caution">
    <text evidence="6">The sequence shown here is derived from an EMBL/GenBank/DDBJ whole genome shotgun (WGS) entry which is preliminary data.</text>
</comment>
<evidence type="ECO:0000256" key="2">
    <source>
        <dbReference type="ARBA" id="ARBA00022692"/>
    </source>
</evidence>
<evidence type="ECO:0000256" key="4">
    <source>
        <dbReference type="ARBA" id="ARBA00023136"/>
    </source>
</evidence>
<keyword evidence="3 5" id="KW-1133">Transmembrane helix</keyword>
<dbReference type="Gene3D" id="1.20.58.340">
    <property type="entry name" value="Magnesium transport protein CorA, transmembrane region"/>
    <property type="match status" value="1"/>
</dbReference>
<evidence type="ECO:0000256" key="3">
    <source>
        <dbReference type="ARBA" id="ARBA00022989"/>
    </source>
</evidence>
<evidence type="ECO:0000256" key="5">
    <source>
        <dbReference type="SAM" id="Phobius"/>
    </source>
</evidence>
<evidence type="ECO:0000313" key="6">
    <source>
        <dbReference type="EMBL" id="KAK3368463.1"/>
    </source>
</evidence>
<dbReference type="InterPro" id="IPR002523">
    <property type="entry name" value="MgTranspt_CorA/ZnTranspt_ZntB"/>
</dbReference>
<dbReference type="Pfam" id="PF01544">
    <property type="entry name" value="CorA"/>
    <property type="match status" value="1"/>
</dbReference>
<reference evidence="6" key="2">
    <citation type="submission" date="2023-06" db="EMBL/GenBank/DDBJ databases">
        <authorList>
            <consortium name="Lawrence Berkeley National Laboratory"/>
            <person name="Haridas S."/>
            <person name="Hensen N."/>
            <person name="Bonometti L."/>
            <person name="Westerberg I."/>
            <person name="Brannstrom I.O."/>
            <person name="Guillou S."/>
            <person name="Cros-Aarteil S."/>
            <person name="Calhoun S."/>
            <person name="Kuo A."/>
            <person name="Mondo S."/>
            <person name="Pangilinan J."/>
            <person name="Riley R."/>
            <person name="LaButti K."/>
            <person name="Andreopoulos B."/>
            <person name="Lipzen A."/>
            <person name="Chen C."/>
            <person name="Yanf M."/>
            <person name="Daum C."/>
            <person name="Ng V."/>
            <person name="Clum A."/>
            <person name="Steindorff A."/>
            <person name="Ohm R."/>
            <person name="Martin F."/>
            <person name="Silar P."/>
            <person name="Natvig D."/>
            <person name="Lalanne C."/>
            <person name="Gautier V."/>
            <person name="Ament-velasquez S.L."/>
            <person name="Kruys A."/>
            <person name="Hutchinson M.I."/>
            <person name="Powell A.J."/>
            <person name="Barry K."/>
            <person name="Miller A.N."/>
            <person name="Grigoriev I.V."/>
            <person name="Debuchy R."/>
            <person name="Gladieux P."/>
            <person name="Thoren M.H."/>
            <person name="Johannesson H."/>
        </authorList>
    </citation>
    <scope>NUCLEOTIDE SEQUENCE</scope>
    <source>
        <strain evidence="6">CBS 232.78</strain>
    </source>
</reference>
<organism evidence="6 7">
    <name type="scientific">Podospora didyma</name>
    <dbReference type="NCBI Taxonomy" id="330526"/>
    <lineage>
        <taxon>Eukaryota</taxon>
        <taxon>Fungi</taxon>
        <taxon>Dikarya</taxon>
        <taxon>Ascomycota</taxon>
        <taxon>Pezizomycotina</taxon>
        <taxon>Sordariomycetes</taxon>
        <taxon>Sordariomycetidae</taxon>
        <taxon>Sordariales</taxon>
        <taxon>Podosporaceae</taxon>
        <taxon>Podospora</taxon>
    </lineage>
</organism>
<reference evidence="6" key="1">
    <citation type="journal article" date="2023" name="Mol. Phylogenet. Evol.">
        <title>Genome-scale phylogeny and comparative genomics of the fungal order Sordariales.</title>
        <authorList>
            <person name="Hensen N."/>
            <person name="Bonometti L."/>
            <person name="Westerberg I."/>
            <person name="Brannstrom I.O."/>
            <person name="Guillou S."/>
            <person name="Cros-Aarteil S."/>
            <person name="Calhoun S."/>
            <person name="Haridas S."/>
            <person name="Kuo A."/>
            <person name="Mondo S."/>
            <person name="Pangilinan J."/>
            <person name="Riley R."/>
            <person name="LaButti K."/>
            <person name="Andreopoulos B."/>
            <person name="Lipzen A."/>
            <person name="Chen C."/>
            <person name="Yan M."/>
            <person name="Daum C."/>
            <person name="Ng V."/>
            <person name="Clum A."/>
            <person name="Steindorff A."/>
            <person name="Ohm R.A."/>
            <person name="Martin F."/>
            <person name="Silar P."/>
            <person name="Natvig D.O."/>
            <person name="Lalanne C."/>
            <person name="Gautier V."/>
            <person name="Ament-Velasquez S.L."/>
            <person name="Kruys A."/>
            <person name="Hutchinson M.I."/>
            <person name="Powell A.J."/>
            <person name="Barry K."/>
            <person name="Miller A.N."/>
            <person name="Grigoriev I.V."/>
            <person name="Debuchy R."/>
            <person name="Gladieux P."/>
            <person name="Hiltunen Thoren M."/>
            <person name="Johannesson H."/>
        </authorList>
    </citation>
    <scope>NUCLEOTIDE SEQUENCE</scope>
    <source>
        <strain evidence="6">CBS 232.78</strain>
    </source>
</reference>
<feature type="transmembrane region" description="Helical" evidence="5">
    <location>
        <begin position="91"/>
        <end position="110"/>
    </location>
</feature>
<keyword evidence="4 5" id="KW-0472">Membrane</keyword>
<dbReference type="Proteomes" id="UP001285441">
    <property type="component" value="Unassembled WGS sequence"/>
</dbReference>
<dbReference type="GO" id="GO:0016020">
    <property type="term" value="C:membrane"/>
    <property type="evidence" value="ECO:0007669"/>
    <property type="project" value="UniProtKB-SubCell"/>
</dbReference>
<dbReference type="AlphaFoldDB" id="A0AAE0K1P6"/>
<dbReference type="EMBL" id="JAULSW010000010">
    <property type="protein sequence ID" value="KAK3368463.1"/>
    <property type="molecule type" value="Genomic_DNA"/>
</dbReference>
<gene>
    <name evidence="6" type="ORF">B0H63DRAFT_455240</name>
</gene>